<dbReference type="RefSeq" id="WP_244751160.1">
    <property type="nucleotide sequence ID" value="NZ_CP095074.1"/>
</dbReference>
<reference evidence="1 2" key="1">
    <citation type="submission" date="2022-04" db="EMBL/GenBank/DDBJ databases">
        <title>Halobacillus sp. isolated from saltern.</title>
        <authorList>
            <person name="Won M."/>
            <person name="Lee C.-M."/>
            <person name="Woen H.-Y."/>
            <person name="Kwon S.-W."/>
        </authorList>
    </citation>
    <scope>NUCLEOTIDE SEQUENCE [LARGE SCALE GENOMIC DNA]</scope>
    <source>
        <strain evidence="1 2">SSTM10-2</strain>
    </source>
</reference>
<protein>
    <submittedName>
        <fullName evidence="1">Uncharacterized protein</fullName>
    </submittedName>
</protein>
<proteinExistence type="predicted"/>
<accession>A0ABY4GU48</accession>
<sequence length="56" mass="6352">MFICAYVSYAFLASRLQFKPTSSAVMNFVIDQANELGASETDMMGIRRCYLGQQNY</sequence>
<dbReference type="EMBL" id="CP095074">
    <property type="protein sequence ID" value="UOQ91549.1"/>
    <property type="molecule type" value="Genomic_DNA"/>
</dbReference>
<organism evidence="1 2">
    <name type="scientific">Halobacillus shinanisalinarum</name>
    <dbReference type="NCBI Taxonomy" id="2932258"/>
    <lineage>
        <taxon>Bacteria</taxon>
        <taxon>Bacillati</taxon>
        <taxon>Bacillota</taxon>
        <taxon>Bacilli</taxon>
        <taxon>Bacillales</taxon>
        <taxon>Bacillaceae</taxon>
        <taxon>Halobacillus</taxon>
    </lineage>
</organism>
<evidence type="ECO:0000313" key="2">
    <source>
        <dbReference type="Proteomes" id="UP000831880"/>
    </source>
</evidence>
<dbReference type="Proteomes" id="UP000831880">
    <property type="component" value="Chromosome"/>
</dbReference>
<gene>
    <name evidence="1" type="ORF">MUO14_13270</name>
</gene>
<name>A0ABY4GU48_9BACI</name>
<keyword evidence="2" id="KW-1185">Reference proteome</keyword>
<evidence type="ECO:0000313" key="1">
    <source>
        <dbReference type="EMBL" id="UOQ91549.1"/>
    </source>
</evidence>